<sequence length="185" mass="20255">MTCTPTTRDAVRTIWDAGRPQYDGVTDAVTAGQVLTDLVRAALDILAYRRLEWAPDAIQLVSNDRESYLRYEAGDDVTADLAVLLSLALSGHAVDGIALGEIMGGMPPWISVRILVLASPQGASMNRLDLDPEGPCKMSWYGPFDGTQFSEIAIGFALYLTHLVANVFDDDDGEETFEESIEWVR</sequence>
<accession>A0AA41QYP3</accession>
<name>A0AA41QYP3_9MICO</name>
<protein>
    <submittedName>
        <fullName evidence="1">Uncharacterized protein</fullName>
    </submittedName>
</protein>
<keyword evidence="2" id="KW-1185">Reference proteome</keyword>
<dbReference type="Proteomes" id="UP001165341">
    <property type="component" value="Unassembled WGS sequence"/>
</dbReference>
<evidence type="ECO:0000313" key="2">
    <source>
        <dbReference type="Proteomes" id="UP001165341"/>
    </source>
</evidence>
<proteinExistence type="predicted"/>
<evidence type="ECO:0000313" key="1">
    <source>
        <dbReference type="EMBL" id="MCI4660191.1"/>
    </source>
</evidence>
<comment type="caution">
    <text evidence="1">The sequence shown here is derived from an EMBL/GenBank/DDBJ whole genome shotgun (WGS) entry which is preliminary data.</text>
</comment>
<dbReference type="AlphaFoldDB" id="A0AA41QYP3"/>
<dbReference type="RefSeq" id="WP_243013598.1">
    <property type="nucleotide sequence ID" value="NZ_JALGAR010000013.1"/>
</dbReference>
<gene>
    <name evidence="1" type="ORF">MQH31_20470</name>
</gene>
<organism evidence="1 2">
    <name type="scientific">Cryobacterium zhongshanensis</name>
    <dbReference type="NCBI Taxonomy" id="2928153"/>
    <lineage>
        <taxon>Bacteria</taxon>
        <taxon>Bacillati</taxon>
        <taxon>Actinomycetota</taxon>
        <taxon>Actinomycetes</taxon>
        <taxon>Micrococcales</taxon>
        <taxon>Microbacteriaceae</taxon>
        <taxon>Cryobacterium</taxon>
    </lineage>
</organism>
<reference evidence="1" key="1">
    <citation type="submission" date="2022-03" db="EMBL/GenBank/DDBJ databases">
        <title>Cryobacterium sp. nov. strain ZS14-85, isolated from Antarctic soil.</title>
        <authorList>
            <person name="Li J."/>
            <person name="Niu G."/>
        </authorList>
    </citation>
    <scope>NUCLEOTIDE SEQUENCE</scope>
    <source>
        <strain evidence="1">ZS14-85</strain>
    </source>
</reference>
<dbReference type="EMBL" id="JALGAR010000013">
    <property type="protein sequence ID" value="MCI4660191.1"/>
    <property type="molecule type" value="Genomic_DNA"/>
</dbReference>